<comment type="subcellular location">
    <subcellularLocation>
        <location evidence="1">Membrane</location>
        <topology evidence="1">Single-pass membrane protein</topology>
    </subcellularLocation>
</comment>
<dbReference type="InterPro" id="IPR036286">
    <property type="entry name" value="LexA/Signal_pep-like_sf"/>
</dbReference>
<dbReference type="GO" id="GO:0042720">
    <property type="term" value="C:mitochondrial inner membrane peptidase complex"/>
    <property type="evidence" value="ECO:0007669"/>
    <property type="project" value="InterPro"/>
</dbReference>
<dbReference type="Proteomes" id="UP001652622">
    <property type="component" value="Unplaced"/>
</dbReference>
<gene>
    <name evidence="8" type="primary">IMMP2L</name>
</gene>
<protein>
    <submittedName>
        <fullName evidence="8">Mitochondrial inner membrane protease subunit 2 isoform X3</fullName>
    </submittedName>
</protein>
<evidence type="ECO:0000256" key="4">
    <source>
        <dbReference type="ARBA" id="ARBA00022801"/>
    </source>
</evidence>
<dbReference type="GeneID" id="117660699"/>
<dbReference type="GO" id="GO:0006627">
    <property type="term" value="P:protein processing involved in protein targeting to mitochondrion"/>
    <property type="evidence" value="ECO:0007669"/>
    <property type="project" value="InterPro"/>
</dbReference>
<keyword evidence="4" id="KW-0378">Hydrolase</keyword>
<dbReference type="OrthoDB" id="9996127at2759"/>
<keyword evidence="3" id="KW-0812">Transmembrane</keyword>
<sequence>MIQMQGFGRKYIKAFLKGFFVAVPVTVTFLDRLACIARVEGTSMQPSLNPVEQQVSDIVLLNHWSIRNYEVQRGDMVSLVWTPGRGELPVEPRMGLAIVGEEDEKGPSGCKLR</sequence>
<evidence type="ECO:0000313" key="8">
    <source>
        <dbReference type="RefSeq" id="XP_034264744.1"/>
    </source>
</evidence>
<evidence type="ECO:0000256" key="2">
    <source>
        <dbReference type="ARBA" id="ARBA00022670"/>
    </source>
</evidence>
<evidence type="ECO:0000256" key="6">
    <source>
        <dbReference type="ARBA" id="ARBA00023136"/>
    </source>
</evidence>
<dbReference type="PANTHER" id="PTHR46041:SF2">
    <property type="entry name" value="MITOCHONDRIAL INNER MEMBRANE PROTEASE SUBUNIT 2"/>
    <property type="match status" value="1"/>
</dbReference>
<keyword evidence="2 8" id="KW-0645">Protease</keyword>
<evidence type="ECO:0000256" key="5">
    <source>
        <dbReference type="ARBA" id="ARBA00022989"/>
    </source>
</evidence>
<accession>A0A6P9B594</accession>
<keyword evidence="5" id="KW-1133">Transmembrane helix</keyword>
<evidence type="ECO:0000256" key="1">
    <source>
        <dbReference type="ARBA" id="ARBA00004167"/>
    </source>
</evidence>
<dbReference type="CTD" id="83943"/>
<dbReference type="GO" id="GO:0004252">
    <property type="term" value="F:serine-type endopeptidase activity"/>
    <property type="evidence" value="ECO:0007669"/>
    <property type="project" value="InterPro"/>
</dbReference>
<evidence type="ECO:0000313" key="7">
    <source>
        <dbReference type="Proteomes" id="UP001652622"/>
    </source>
</evidence>
<proteinExistence type="predicted"/>
<dbReference type="CDD" id="cd06530">
    <property type="entry name" value="S26_SPase_I"/>
    <property type="match status" value="1"/>
</dbReference>
<dbReference type="InterPro" id="IPR019533">
    <property type="entry name" value="Peptidase_S26"/>
</dbReference>
<organism evidence="7 8">
    <name type="scientific">Pantherophis guttatus</name>
    <name type="common">Corn snake</name>
    <name type="synonym">Elaphe guttata</name>
    <dbReference type="NCBI Taxonomy" id="94885"/>
    <lineage>
        <taxon>Eukaryota</taxon>
        <taxon>Metazoa</taxon>
        <taxon>Chordata</taxon>
        <taxon>Craniata</taxon>
        <taxon>Vertebrata</taxon>
        <taxon>Euteleostomi</taxon>
        <taxon>Lepidosauria</taxon>
        <taxon>Squamata</taxon>
        <taxon>Bifurcata</taxon>
        <taxon>Unidentata</taxon>
        <taxon>Episquamata</taxon>
        <taxon>Toxicofera</taxon>
        <taxon>Serpentes</taxon>
        <taxon>Colubroidea</taxon>
        <taxon>Colubridae</taxon>
        <taxon>Colubrinae</taxon>
        <taxon>Pantherophis</taxon>
    </lineage>
</organism>
<dbReference type="GO" id="GO:0006465">
    <property type="term" value="P:signal peptide processing"/>
    <property type="evidence" value="ECO:0007669"/>
    <property type="project" value="InterPro"/>
</dbReference>
<dbReference type="AlphaFoldDB" id="A0A6P9B594"/>
<dbReference type="RefSeq" id="XP_034264744.1">
    <property type="nucleotide sequence ID" value="XM_034408853.2"/>
</dbReference>
<dbReference type="SUPFAM" id="SSF51306">
    <property type="entry name" value="LexA/Signal peptidase"/>
    <property type="match status" value="1"/>
</dbReference>
<keyword evidence="6" id="KW-0472">Membrane</keyword>
<keyword evidence="7" id="KW-1185">Reference proteome</keyword>
<dbReference type="InterPro" id="IPR037730">
    <property type="entry name" value="IMP2"/>
</dbReference>
<name>A0A6P9B594_PANGU</name>
<dbReference type="PANTHER" id="PTHR46041">
    <property type="entry name" value="MITOCHONDRIAL INNER MEMBRANE PROTEASE SUBUNIT 2"/>
    <property type="match status" value="1"/>
</dbReference>
<evidence type="ECO:0000256" key="3">
    <source>
        <dbReference type="ARBA" id="ARBA00022692"/>
    </source>
</evidence>
<reference evidence="8" key="1">
    <citation type="submission" date="2025-08" db="UniProtKB">
        <authorList>
            <consortium name="RefSeq"/>
        </authorList>
    </citation>
    <scope>IDENTIFICATION</scope>
    <source>
        <tissue evidence="8">Blood</tissue>
    </source>
</reference>